<evidence type="ECO:0000313" key="2">
    <source>
        <dbReference type="Proteomes" id="UP000192343"/>
    </source>
</evidence>
<dbReference type="Gene3D" id="1.20.120.450">
    <property type="entry name" value="dinb family like domain"/>
    <property type="match status" value="1"/>
</dbReference>
<keyword evidence="2" id="KW-1185">Reference proteome</keyword>
<dbReference type="RefSeq" id="WP_083052118.1">
    <property type="nucleotide sequence ID" value="NZ_MWQY01000018.1"/>
</dbReference>
<evidence type="ECO:0000313" key="1">
    <source>
        <dbReference type="EMBL" id="ORC32997.1"/>
    </source>
</evidence>
<dbReference type="Proteomes" id="UP000192343">
    <property type="component" value="Unassembled WGS sequence"/>
</dbReference>
<dbReference type="OrthoDB" id="9793216at2"/>
<dbReference type="InterPro" id="IPR034660">
    <property type="entry name" value="DinB/YfiT-like"/>
</dbReference>
<dbReference type="STRING" id="1963862.B4O97_15215"/>
<sequence>MRSETLRLRKHIDEQYELYCGIDDTTASINVSPDAWSVKEIFGHLIDSAANNYQRFIRLQEVSHLDFPGYDYNWIKIIKYNSYPYSQLLELWKQFNLLLCHIIENLDESKKENSWKNEGRDLSLSFLVTDYIDHLEIHLSQLAERLKAIREKSAGS</sequence>
<dbReference type="AlphaFoldDB" id="A0A1Y1RW87"/>
<organism evidence="1 2">
    <name type="scientific">Marispirochaeta aestuarii</name>
    <dbReference type="NCBI Taxonomy" id="1963862"/>
    <lineage>
        <taxon>Bacteria</taxon>
        <taxon>Pseudomonadati</taxon>
        <taxon>Spirochaetota</taxon>
        <taxon>Spirochaetia</taxon>
        <taxon>Spirochaetales</taxon>
        <taxon>Spirochaetaceae</taxon>
        <taxon>Marispirochaeta</taxon>
    </lineage>
</organism>
<comment type="caution">
    <text evidence="1">The sequence shown here is derived from an EMBL/GenBank/DDBJ whole genome shotgun (WGS) entry which is preliminary data.</text>
</comment>
<name>A0A1Y1RW87_9SPIO</name>
<accession>A0A1Y1RW87</accession>
<dbReference type="EMBL" id="MWQY01000018">
    <property type="protein sequence ID" value="ORC32997.1"/>
    <property type="molecule type" value="Genomic_DNA"/>
</dbReference>
<proteinExistence type="predicted"/>
<reference evidence="1 2" key="1">
    <citation type="submission" date="2017-03" db="EMBL/GenBank/DDBJ databases">
        <title>Draft Genome sequence of Marispirochaeta sp. strain JC444.</title>
        <authorList>
            <person name="Shivani Y."/>
            <person name="Subhash Y."/>
            <person name="Sasikala C."/>
            <person name="Ramana C."/>
        </authorList>
    </citation>
    <scope>NUCLEOTIDE SEQUENCE [LARGE SCALE GENOMIC DNA]</scope>
    <source>
        <strain evidence="1 2">JC444</strain>
    </source>
</reference>
<dbReference type="SUPFAM" id="SSF109854">
    <property type="entry name" value="DinB/YfiT-like putative metalloenzymes"/>
    <property type="match status" value="1"/>
</dbReference>
<protein>
    <submittedName>
        <fullName evidence="1">Uncharacterized protein</fullName>
    </submittedName>
</protein>
<gene>
    <name evidence="1" type="ORF">B4O97_15215</name>
</gene>